<dbReference type="PANTHER" id="PTHR43713">
    <property type="entry name" value="GLUTAMATE-1-SEMIALDEHYDE 2,1-AMINOMUTASE"/>
    <property type="match status" value="1"/>
</dbReference>
<proteinExistence type="inferred from homology"/>
<dbReference type="InterPro" id="IPR015421">
    <property type="entry name" value="PyrdxlP-dep_Trfase_major"/>
</dbReference>
<dbReference type="OrthoDB" id="9801052at2"/>
<accession>A0A917YK07</accession>
<dbReference type="InterPro" id="IPR015422">
    <property type="entry name" value="PyrdxlP-dep_Trfase_small"/>
</dbReference>
<comment type="cofactor">
    <cofactor evidence="1">
        <name>pyridoxal 5'-phosphate</name>
        <dbReference type="ChEBI" id="CHEBI:597326"/>
    </cofactor>
</comment>
<dbReference type="Proteomes" id="UP000598196">
    <property type="component" value="Unassembled WGS sequence"/>
</dbReference>
<sequence>MLDSALIAGVRRDRLDAMKTREAKRFAKGRPRTQAALAAGSDRFLGGVPMHWMKDWSMPFPMLVAKAKGAHLTDIDGFEIDDFCLGDTGSMFGHSPEPVARAIRQQARNGLTYMLPTEAALQAAALMTEIFGDFQWQIATTATDANRCALKVARAVTGRRKVLVFNGCYHGTLDDTMVELQDGKTQARRGLVGQAFDLTQSATAVEFNDLKGVEAALKTGEIAAILTEPVMTNSCMVLPDPGFHDGLRALASQYGALLIIDETHTISSGYGGYTRVHGLNPDIFVVGKCVAGGMPTALWGLRPAVAERFAAYDATRAAGHSGMGTTLSANPMQFACLTANLSEVMTPKAYAHMEKGAERLARGLQKVIEKHGAPWHVVRVGARVEFICAPGPLKNGTEAAAAHQHAVEAVLHTALLNRGCLIAPFHNMMLVSPATRKKQIDRLIAAFDEILTELF</sequence>
<dbReference type="NCBIfam" id="NF005453">
    <property type="entry name" value="PRK07046.1"/>
    <property type="match status" value="1"/>
</dbReference>
<dbReference type="Gene3D" id="3.90.1150.10">
    <property type="entry name" value="Aspartate Aminotransferase, domain 1"/>
    <property type="match status" value="1"/>
</dbReference>
<protein>
    <submittedName>
        <fullName evidence="4">Glutamate-1-semialdehyde 2,1-aminomutase</fullName>
    </submittedName>
</protein>
<dbReference type="Pfam" id="PF00202">
    <property type="entry name" value="Aminotran_3"/>
    <property type="match status" value="1"/>
</dbReference>
<evidence type="ECO:0000256" key="2">
    <source>
        <dbReference type="ARBA" id="ARBA00022898"/>
    </source>
</evidence>
<organism evidence="4 5">
    <name type="scientific">Gemmobacter aquaticus</name>
    <dbReference type="NCBI Taxonomy" id="490185"/>
    <lineage>
        <taxon>Bacteria</taxon>
        <taxon>Pseudomonadati</taxon>
        <taxon>Pseudomonadota</taxon>
        <taxon>Alphaproteobacteria</taxon>
        <taxon>Rhodobacterales</taxon>
        <taxon>Paracoccaceae</taxon>
        <taxon>Gemmobacter</taxon>
    </lineage>
</organism>
<gene>
    <name evidence="4" type="ORF">GCM10010991_12120</name>
</gene>
<dbReference type="GO" id="GO:0008483">
    <property type="term" value="F:transaminase activity"/>
    <property type="evidence" value="ECO:0007669"/>
    <property type="project" value="InterPro"/>
</dbReference>
<evidence type="ECO:0000313" key="5">
    <source>
        <dbReference type="Proteomes" id="UP000598196"/>
    </source>
</evidence>
<keyword evidence="2 3" id="KW-0663">Pyridoxal phosphate</keyword>
<dbReference type="RefSeq" id="WP_146285061.1">
    <property type="nucleotide sequence ID" value="NZ_BMLP01000001.1"/>
</dbReference>
<evidence type="ECO:0000256" key="3">
    <source>
        <dbReference type="RuleBase" id="RU003560"/>
    </source>
</evidence>
<dbReference type="EMBL" id="BMLP01000001">
    <property type="protein sequence ID" value="GGO28855.1"/>
    <property type="molecule type" value="Genomic_DNA"/>
</dbReference>
<evidence type="ECO:0000256" key="1">
    <source>
        <dbReference type="ARBA" id="ARBA00001933"/>
    </source>
</evidence>
<dbReference type="AlphaFoldDB" id="A0A917YK07"/>
<evidence type="ECO:0000313" key="4">
    <source>
        <dbReference type="EMBL" id="GGO28855.1"/>
    </source>
</evidence>
<name>A0A917YK07_9RHOB</name>
<dbReference type="GO" id="GO:0030170">
    <property type="term" value="F:pyridoxal phosphate binding"/>
    <property type="evidence" value="ECO:0007669"/>
    <property type="project" value="InterPro"/>
</dbReference>
<keyword evidence="5" id="KW-1185">Reference proteome</keyword>
<dbReference type="InterPro" id="IPR015424">
    <property type="entry name" value="PyrdxlP-dep_Trfase"/>
</dbReference>
<comment type="caution">
    <text evidence="4">The sequence shown here is derived from an EMBL/GenBank/DDBJ whole genome shotgun (WGS) entry which is preliminary data.</text>
</comment>
<dbReference type="InterPro" id="IPR005814">
    <property type="entry name" value="Aminotrans_3"/>
</dbReference>
<comment type="similarity">
    <text evidence="3">Belongs to the class-III pyridoxal-phosphate-dependent aminotransferase family.</text>
</comment>
<dbReference type="Gene3D" id="3.40.640.10">
    <property type="entry name" value="Type I PLP-dependent aspartate aminotransferase-like (Major domain)"/>
    <property type="match status" value="1"/>
</dbReference>
<dbReference type="PANTHER" id="PTHR43713:SF3">
    <property type="entry name" value="GLUTAMATE-1-SEMIALDEHYDE 2,1-AMINOMUTASE 1, CHLOROPLASTIC-RELATED"/>
    <property type="match status" value="1"/>
</dbReference>
<reference evidence="4 5" key="1">
    <citation type="journal article" date="2014" name="Int. J. Syst. Evol. Microbiol.">
        <title>Complete genome sequence of Corynebacterium casei LMG S-19264T (=DSM 44701T), isolated from a smear-ripened cheese.</title>
        <authorList>
            <consortium name="US DOE Joint Genome Institute (JGI-PGF)"/>
            <person name="Walter F."/>
            <person name="Albersmeier A."/>
            <person name="Kalinowski J."/>
            <person name="Ruckert C."/>
        </authorList>
    </citation>
    <scope>NUCLEOTIDE SEQUENCE [LARGE SCALE GENOMIC DNA]</scope>
    <source>
        <strain evidence="4 5">CGMCC 1.7029</strain>
    </source>
</reference>
<dbReference type="SUPFAM" id="SSF53383">
    <property type="entry name" value="PLP-dependent transferases"/>
    <property type="match status" value="1"/>
</dbReference>